<dbReference type="Pfam" id="PF00941">
    <property type="entry name" value="FAD_binding_5"/>
    <property type="match status" value="1"/>
</dbReference>
<dbReference type="InterPro" id="IPR036318">
    <property type="entry name" value="FAD-bd_PCMH-like_sf"/>
</dbReference>
<accession>F0RTC5</accession>
<evidence type="ECO:0000313" key="5">
    <source>
        <dbReference type="EMBL" id="ADY14410.1"/>
    </source>
</evidence>
<dbReference type="OrthoDB" id="9789842at2"/>
<dbReference type="Gene3D" id="3.30.390.50">
    <property type="entry name" value="CO dehydrogenase flavoprotein, C-terminal domain"/>
    <property type="match status" value="1"/>
</dbReference>
<sequence>MIVEFSYKGPTSESTLLELLSDTSRKAKLLAGGTDLLVGIRGGVYKPDLVLDLKKIPEYQKLVLGEDHALTIGPAVTINEILSNKVVQQYHPLLCACAKDLASYQIRNRATVVGNIVNASPCSDMAPALLCLDATITIASVRGKREVAIGEFFTGVKKTVLEKDELVTAVHVPASSASANGVYRKLKRIQGHDLGIVGVAVAQVQGKLRIAVSSAAPTPVVTKPLDGTLSVEALLKEVDSIISPISDVRCSQEYRRFMVLEYTKYLLREVTSC</sequence>
<dbReference type="PANTHER" id="PTHR42659">
    <property type="entry name" value="XANTHINE DEHYDROGENASE SUBUNIT C-RELATED"/>
    <property type="match status" value="1"/>
</dbReference>
<feature type="domain" description="FAD-binding PCMH-type" evidence="4">
    <location>
        <begin position="1"/>
        <end position="177"/>
    </location>
</feature>
<keyword evidence="3" id="KW-0560">Oxidoreductase</keyword>
<dbReference type="GO" id="GO:0071949">
    <property type="term" value="F:FAD binding"/>
    <property type="evidence" value="ECO:0007669"/>
    <property type="project" value="InterPro"/>
</dbReference>
<dbReference type="EMBL" id="CP002541">
    <property type="protein sequence ID" value="ADY14410.1"/>
    <property type="molecule type" value="Genomic_DNA"/>
</dbReference>
<dbReference type="InterPro" id="IPR002346">
    <property type="entry name" value="Mopterin_DH_FAD-bd"/>
</dbReference>
<dbReference type="RefSeq" id="WP_013608255.1">
    <property type="nucleotide sequence ID" value="NC_015152.1"/>
</dbReference>
<evidence type="ECO:0000313" key="6">
    <source>
        <dbReference type="Proteomes" id="UP000008466"/>
    </source>
</evidence>
<dbReference type="InterPro" id="IPR016169">
    <property type="entry name" value="FAD-bd_PCMH_sub2"/>
</dbReference>
<name>F0RTC5_SPHGB</name>
<dbReference type="SUPFAM" id="SSF55447">
    <property type="entry name" value="CO dehydrogenase flavoprotein C-terminal domain-like"/>
    <property type="match status" value="1"/>
</dbReference>
<keyword evidence="1" id="KW-0285">Flavoprotein</keyword>
<proteinExistence type="predicted"/>
<dbReference type="InterPro" id="IPR016166">
    <property type="entry name" value="FAD-bd_PCMH"/>
</dbReference>
<dbReference type="GO" id="GO:0016491">
    <property type="term" value="F:oxidoreductase activity"/>
    <property type="evidence" value="ECO:0007669"/>
    <property type="project" value="UniProtKB-KW"/>
</dbReference>
<dbReference type="eggNOG" id="COG1319">
    <property type="taxonomic scope" value="Bacteria"/>
</dbReference>
<keyword evidence="6" id="KW-1185">Reference proteome</keyword>
<dbReference type="SUPFAM" id="SSF56176">
    <property type="entry name" value="FAD-binding/transporter-associated domain-like"/>
    <property type="match status" value="1"/>
</dbReference>
<dbReference type="PROSITE" id="PS51387">
    <property type="entry name" value="FAD_PCMH"/>
    <property type="match status" value="1"/>
</dbReference>
<dbReference type="STRING" id="158189.SpiBuddy_2599"/>
<evidence type="ECO:0000256" key="3">
    <source>
        <dbReference type="ARBA" id="ARBA00023002"/>
    </source>
</evidence>
<gene>
    <name evidence="5" type="ordered locus">SpiBuddy_2599</name>
</gene>
<dbReference type="KEGG" id="sbu:SpiBuddy_2599"/>
<reference evidence="6" key="1">
    <citation type="submission" date="2011-02" db="EMBL/GenBank/DDBJ databases">
        <title>Complete sequence of Spirochaeta sp. Buddy.</title>
        <authorList>
            <person name="Lucas S."/>
            <person name="Copeland A."/>
            <person name="Lapidus A."/>
            <person name="Cheng J.-F."/>
            <person name="Goodwin L."/>
            <person name="Pitluck S."/>
            <person name="Zeytun A."/>
            <person name="Detter J.C."/>
            <person name="Han C."/>
            <person name="Tapia R."/>
            <person name="Land M."/>
            <person name="Hauser L."/>
            <person name="Kyrpides N."/>
            <person name="Ivanova N."/>
            <person name="Mikhailova N."/>
            <person name="Pagani I."/>
            <person name="Ritalahti K.M."/>
            <person name="Loeffler F.E."/>
            <person name="Woyke T."/>
        </authorList>
    </citation>
    <scope>NUCLEOTIDE SEQUENCE [LARGE SCALE GENOMIC DNA]</scope>
    <source>
        <strain evidence="6">ATCC BAA-1886 / DSM 22777 / Buddy</strain>
    </source>
</reference>
<dbReference type="HOGENOM" id="CLU_058050_0_1_12"/>
<dbReference type="SMART" id="SM01092">
    <property type="entry name" value="CO_deh_flav_C"/>
    <property type="match status" value="1"/>
</dbReference>
<dbReference type="PANTHER" id="PTHR42659:SF2">
    <property type="entry name" value="XANTHINE DEHYDROGENASE SUBUNIT C-RELATED"/>
    <property type="match status" value="1"/>
</dbReference>
<protein>
    <submittedName>
        <fullName evidence="5">Molybdopterin dehydrogenase FAD-binding protein</fullName>
    </submittedName>
</protein>
<dbReference type="InterPro" id="IPR016167">
    <property type="entry name" value="FAD-bd_PCMH_sub1"/>
</dbReference>
<dbReference type="InterPro" id="IPR036683">
    <property type="entry name" value="CO_DH_flav_C_dom_sf"/>
</dbReference>
<keyword evidence="2" id="KW-0274">FAD</keyword>
<dbReference type="AlphaFoldDB" id="F0RTC5"/>
<dbReference type="InterPro" id="IPR005107">
    <property type="entry name" value="CO_DH_flav_C"/>
</dbReference>
<dbReference type="FunFam" id="3.30.465.10:FF:000017">
    <property type="entry name" value="Xanthine dehydrogenase, FAD binding subunit"/>
    <property type="match status" value="1"/>
</dbReference>
<dbReference type="InterPro" id="IPR051312">
    <property type="entry name" value="Diverse_Substr_Oxidored"/>
</dbReference>
<dbReference type="Proteomes" id="UP000008466">
    <property type="component" value="Chromosome"/>
</dbReference>
<dbReference type="Gene3D" id="3.30.465.10">
    <property type="match status" value="1"/>
</dbReference>
<evidence type="ECO:0000259" key="4">
    <source>
        <dbReference type="PROSITE" id="PS51387"/>
    </source>
</evidence>
<dbReference type="Gene3D" id="3.30.43.10">
    <property type="entry name" value="Uridine Diphospho-n-acetylenolpyruvylglucosamine Reductase, domain 2"/>
    <property type="match status" value="1"/>
</dbReference>
<evidence type="ECO:0000256" key="1">
    <source>
        <dbReference type="ARBA" id="ARBA00022630"/>
    </source>
</evidence>
<evidence type="ECO:0000256" key="2">
    <source>
        <dbReference type="ARBA" id="ARBA00022827"/>
    </source>
</evidence>
<organism evidence="5 6">
    <name type="scientific">Sphaerochaeta globosa (strain ATCC BAA-1886 / DSM 22777 / Buddy)</name>
    <name type="common">Spirochaeta sp. (strain Buddy)</name>
    <dbReference type="NCBI Taxonomy" id="158189"/>
    <lineage>
        <taxon>Bacteria</taxon>
        <taxon>Pseudomonadati</taxon>
        <taxon>Spirochaetota</taxon>
        <taxon>Spirochaetia</taxon>
        <taxon>Spirochaetales</taxon>
        <taxon>Sphaerochaetaceae</taxon>
        <taxon>Sphaerochaeta</taxon>
    </lineage>
</organism>